<dbReference type="GO" id="GO:0003676">
    <property type="term" value="F:nucleic acid binding"/>
    <property type="evidence" value="ECO:0007669"/>
    <property type="project" value="InterPro"/>
</dbReference>
<feature type="region of interest" description="Disordered" evidence="2">
    <location>
        <begin position="70"/>
        <end position="95"/>
    </location>
</feature>
<sequence>MKLKHAIEESTSTNGGGYKVQRRRKGKKRRSIDKPYGHQDQRCHRCGTWGHWSRICREFLHTIDVHYAKQKKKKSKVHRSSKKGPLGAIAIPNITPPPATGDDGWVIIDINDGGYFASSESSEFST</sequence>
<reference evidence="4 5" key="1">
    <citation type="submission" date="2019-11" db="EMBL/GenBank/DDBJ databases">
        <title>Whole genome sequence of Oryza granulata.</title>
        <authorList>
            <person name="Li W."/>
        </authorList>
    </citation>
    <scope>NUCLEOTIDE SEQUENCE [LARGE SCALE GENOMIC DNA]</scope>
    <source>
        <strain evidence="5">cv. Menghai</strain>
        <tissue evidence="4">Leaf</tissue>
    </source>
</reference>
<dbReference type="GO" id="GO:0008270">
    <property type="term" value="F:zinc ion binding"/>
    <property type="evidence" value="ECO:0007669"/>
    <property type="project" value="UniProtKB-KW"/>
</dbReference>
<evidence type="ECO:0000313" key="4">
    <source>
        <dbReference type="EMBL" id="KAF0913793.1"/>
    </source>
</evidence>
<feature type="region of interest" description="Disordered" evidence="2">
    <location>
        <begin position="1"/>
        <end position="42"/>
    </location>
</feature>
<dbReference type="EMBL" id="SPHZ02000006">
    <property type="protein sequence ID" value="KAF0913793.1"/>
    <property type="molecule type" value="Genomic_DNA"/>
</dbReference>
<dbReference type="InterPro" id="IPR001878">
    <property type="entry name" value="Znf_CCHC"/>
</dbReference>
<name>A0A6G1DQ33_9ORYZ</name>
<organism evidence="4 5">
    <name type="scientific">Oryza meyeriana var. granulata</name>
    <dbReference type="NCBI Taxonomy" id="110450"/>
    <lineage>
        <taxon>Eukaryota</taxon>
        <taxon>Viridiplantae</taxon>
        <taxon>Streptophyta</taxon>
        <taxon>Embryophyta</taxon>
        <taxon>Tracheophyta</taxon>
        <taxon>Spermatophyta</taxon>
        <taxon>Magnoliopsida</taxon>
        <taxon>Liliopsida</taxon>
        <taxon>Poales</taxon>
        <taxon>Poaceae</taxon>
        <taxon>BOP clade</taxon>
        <taxon>Oryzoideae</taxon>
        <taxon>Oryzeae</taxon>
        <taxon>Oryzinae</taxon>
        <taxon>Oryza</taxon>
        <taxon>Oryza meyeriana</taxon>
    </lineage>
</organism>
<keyword evidence="1" id="KW-0479">Metal-binding</keyword>
<protein>
    <recommendedName>
        <fullName evidence="3">CCHC-type domain-containing protein</fullName>
    </recommendedName>
</protein>
<feature type="compositionally biased region" description="Basic residues" evidence="2">
    <location>
        <begin position="20"/>
        <end position="31"/>
    </location>
</feature>
<keyword evidence="1" id="KW-0863">Zinc-finger</keyword>
<feature type="compositionally biased region" description="Basic residues" evidence="2">
    <location>
        <begin position="70"/>
        <end position="82"/>
    </location>
</feature>
<keyword evidence="1" id="KW-0862">Zinc</keyword>
<accession>A0A6G1DQ33</accession>
<dbReference type="Proteomes" id="UP000479710">
    <property type="component" value="Unassembled WGS sequence"/>
</dbReference>
<keyword evidence="5" id="KW-1185">Reference proteome</keyword>
<evidence type="ECO:0000313" key="5">
    <source>
        <dbReference type="Proteomes" id="UP000479710"/>
    </source>
</evidence>
<evidence type="ECO:0000256" key="1">
    <source>
        <dbReference type="PROSITE-ProRule" id="PRU00047"/>
    </source>
</evidence>
<proteinExistence type="predicted"/>
<dbReference type="SUPFAM" id="SSF57756">
    <property type="entry name" value="Retrovirus zinc finger-like domains"/>
    <property type="match status" value="1"/>
</dbReference>
<evidence type="ECO:0000256" key="2">
    <source>
        <dbReference type="SAM" id="MobiDB-lite"/>
    </source>
</evidence>
<gene>
    <name evidence="4" type="ORF">E2562_024881</name>
</gene>
<dbReference type="AlphaFoldDB" id="A0A6G1DQ33"/>
<evidence type="ECO:0000259" key="3">
    <source>
        <dbReference type="PROSITE" id="PS50158"/>
    </source>
</evidence>
<feature type="domain" description="CCHC-type" evidence="3">
    <location>
        <begin position="42"/>
        <end position="58"/>
    </location>
</feature>
<dbReference type="InterPro" id="IPR036875">
    <property type="entry name" value="Znf_CCHC_sf"/>
</dbReference>
<feature type="compositionally biased region" description="Basic and acidic residues" evidence="2">
    <location>
        <begin position="32"/>
        <end position="42"/>
    </location>
</feature>
<dbReference type="PROSITE" id="PS50158">
    <property type="entry name" value="ZF_CCHC"/>
    <property type="match status" value="1"/>
</dbReference>
<comment type="caution">
    <text evidence="4">The sequence shown here is derived from an EMBL/GenBank/DDBJ whole genome shotgun (WGS) entry which is preliminary data.</text>
</comment>